<dbReference type="Pfam" id="PF16978">
    <property type="entry name" value="CRIM"/>
    <property type="match status" value="1"/>
</dbReference>
<accession>A0A8S1NK59</accession>
<evidence type="ECO:0000313" key="2">
    <source>
        <dbReference type="EMBL" id="CAD8093018.1"/>
    </source>
</evidence>
<feature type="domain" description="CRIM" evidence="1">
    <location>
        <begin position="13"/>
        <end position="129"/>
    </location>
</feature>
<dbReference type="OMA" id="NPQYNNI"/>
<dbReference type="InterPro" id="IPR031567">
    <property type="entry name" value="CRIM_dom"/>
</dbReference>
<reference evidence="2" key="1">
    <citation type="submission" date="2021-01" db="EMBL/GenBank/DDBJ databases">
        <authorList>
            <consortium name="Genoscope - CEA"/>
            <person name="William W."/>
        </authorList>
    </citation>
    <scope>NUCLEOTIDE SEQUENCE</scope>
</reference>
<protein>
    <recommendedName>
        <fullName evidence="1">CRIM domain-containing protein</fullName>
    </recommendedName>
</protein>
<evidence type="ECO:0000313" key="3">
    <source>
        <dbReference type="Proteomes" id="UP000688137"/>
    </source>
</evidence>
<sequence>MVYDDNAPISTKEKSKANNNPICKVDTQEQKGNYSIPYRVTWIDNLHRKIIVTIRVTSDITVREFLQMVIGEFNQTFKRAEMELFFFLNDFNIYELYEMDEDERPDEELPPYDEHQKLRQLETKSFALKQTQIMLNSLMVSSLSDPLSCKSPISPRSEEEKINPQYNNIQNTENFDEKIICQEQDPLKKNKETDQKPWWCLCCYEE</sequence>
<name>A0A8S1NK59_PARPR</name>
<proteinExistence type="predicted"/>
<dbReference type="EMBL" id="CAJJDM010000095">
    <property type="protein sequence ID" value="CAD8093018.1"/>
    <property type="molecule type" value="Genomic_DNA"/>
</dbReference>
<dbReference type="AlphaFoldDB" id="A0A8S1NK59"/>
<evidence type="ECO:0000259" key="1">
    <source>
        <dbReference type="Pfam" id="PF16978"/>
    </source>
</evidence>
<organism evidence="2 3">
    <name type="scientific">Paramecium primaurelia</name>
    <dbReference type="NCBI Taxonomy" id="5886"/>
    <lineage>
        <taxon>Eukaryota</taxon>
        <taxon>Sar</taxon>
        <taxon>Alveolata</taxon>
        <taxon>Ciliophora</taxon>
        <taxon>Intramacronucleata</taxon>
        <taxon>Oligohymenophorea</taxon>
        <taxon>Peniculida</taxon>
        <taxon>Parameciidae</taxon>
        <taxon>Paramecium</taxon>
    </lineage>
</organism>
<keyword evidence="3" id="KW-1185">Reference proteome</keyword>
<gene>
    <name evidence="2" type="ORF">PPRIM_AZ9-3.1.T0920079</name>
</gene>
<comment type="caution">
    <text evidence="2">The sequence shown here is derived from an EMBL/GenBank/DDBJ whole genome shotgun (WGS) entry which is preliminary data.</text>
</comment>
<dbReference type="Proteomes" id="UP000688137">
    <property type="component" value="Unassembled WGS sequence"/>
</dbReference>